<proteinExistence type="predicted"/>
<gene>
    <name evidence="3" type="primary">LOC115936623</name>
</gene>
<evidence type="ECO:0000313" key="2">
    <source>
        <dbReference type="Proteomes" id="UP000245341"/>
    </source>
</evidence>
<dbReference type="RefSeq" id="XP_030872947.1">
    <property type="nucleotide sequence ID" value="XM_031017087.1"/>
</dbReference>
<feature type="compositionally biased region" description="Basic residues" evidence="1">
    <location>
        <begin position="137"/>
        <end position="154"/>
    </location>
</feature>
<organism evidence="2 3">
    <name type="scientific">Leptonychotes weddellii</name>
    <name type="common">Weddell seal</name>
    <name type="synonym">Otaria weddellii</name>
    <dbReference type="NCBI Taxonomy" id="9713"/>
    <lineage>
        <taxon>Eukaryota</taxon>
        <taxon>Metazoa</taxon>
        <taxon>Chordata</taxon>
        <taxon>Craniata</taxon>
        <taxon>Vertebrata</taxon>
        <taxon>Euteleostomi</taxon>
        <taxon>Mammalia</taxon>
        <taxon>Eutheria</taxon>
        <taxon>Laurasiatheria</taxon>
        <taxon>Carnivora</taxon>
        <taxon>Caniformia</taxon>
        <taxon>Pinnipedia</taxon>
        <taxon>Phocidae</taxon>
        <taxon>Monachinae</taxon>
        <taxon>Lobodontini</taxon>
        <taxon>Leptonychotes</taxon>
    </lineage>
</organism>
<name>A0A7F8PVG9_LEPWE</name>
<reference evidence="3" key="1">
    <citation type="submission" date="2025-08" db="UniProtKB">
        <authorList>
            <consortium name="RefSeq"/>
        </authorList>
    </citation>
    <scope>IDENTIFICATION</scope>
    <source>
        <tissue evidence="3">Liver</tissue>
    </source>
</reference>
<keyword evidence="2" id="KW-1185">Reference proteome</keyword>
<dbReference type="GeneID" id="115936623"/>
<sequence>MEDSVLDPRGVTAQQSLDRSGGAQNGMPQGKAQEHREQRPPRIPAETSRDALGMASRAPQQSSQLAEEIPGFLDAFLCDFPAPLSLESPVPWKLPGTVLSQEEVEGAPHHHLLHLWPTRQFPGCYRRTFLSSGSCQGRRRRKRRKMTTRKRRPL</sequence>
<evidence type="ECO:0000313" key="3">
    <source>
        <dbReference type="RefSeq" id="XP_030872947.1"/>
    </source>
</evidence>
<feature type="region of interest" description="Disordered" evidence="1">
    <location>
        <begin position="135"/>
        <end position="154"/>
    </location>
</feature>
<dbReference type="AlphaFoldDB" id="A0A7F8PVG9"/>
<feature type="region of interest" description="Disordered" evidence="1">
    <location>
        <begin position="1"/>
        <end position="66"/>
    </location>
</feature>
<evidence type="ECO:0000256" key="1">
    <source>
        <dbReference type="SAM" id="MobiDB-lite"/>
    </source>
</evidence>
<accession>A0A7F8PVG9</accession>
<dbReference type="Proteomes" id="UP000245341">
    <property type="component" value="Unplaced"/>
</dbReference>
<protein>
    <submittedName>
        <fullName evidence="3">Uncharacterized protein LOC115936623 isoform X2</fullName>
    </submittedName>
</protein>